<gene>
    <name evidence="1" type="ORF">TCT1_14600</name>
</gene>
<keyword evidence="2" id="KW-1185">Reference proteome</keyword>
<protein>
    <submittedName>
        <fullName evidence="1">Uncharacterized protein</fullName>
    </submittedName>
</protein>
<accession>A0ABM8JV08</accession>
<dbReference type="EMBL" id="AP028978">
    <property type="protein sequence ID" value="BET96539.1"/>
    <property type="molecule type" value="Genomic_DNA"/>
</dbReference>
<evidence type="ECO:0000313" key="1">
    <source>
        <dbReference type="EMBL" id="BET96539.1"/>
    </source>
</evidence>
<sequence length="66" mass="7399">MPLKDGVMAETNNVSSIVYQVVTSGYATYHELSTIYGLEAALNLIEIHQVSEYNKQLMEKLNSDPH</sequence>
<proteinExistence type="predicted"/>
<organism evidence="1 2">
    <name type="scientific">Xenorhabdus taiwanensis</name>
    <dbReference type="NCBI Taxonomy" id="3085177"/>
    <lineage>
        <taxon>Bacteria</taxon>
        <taxon>Pseudomonadati</taxon>
        <taxon>Pseudomonadota</taxon>
        <taxon>Gammaproteobacteria</taxon>
        <taxon>Enterobacterales</taxon>
        <taxon>Morganellaceae</taxon>
        <taxon>Xenorhabdus</taxon>
    </lineage>
</organism>
<dbReference type="Proteomes" id="UP001529514">
    <property type="component" value="Chromosome"/>
</dbReference>
<reference evidence="1 2" key="1">
    <citation type="submission" date="2023-10" db="EMBL/GenBank/DDBJ databases">
        <title>Xenorhabdus taiwanensis sp. nov., a symbiotic bacterium associated with the entomopathogenic nematode Steinernema taiwanensis.</title>
        <authorList>
            <person name="Tseng C.T."/>
            <person name="Shu H.Y."/>
            <person name="Chen M.H."/>
            <person name="Fang Y.J."/>
            <person name="Wu T.L."/>
            <person name="Lin Y.C."/>
            <person name="Huang C.J."/>
        </authorList>
    </citation>
    <scope>NUCLEOTIDE SEQUENCE [LARGE SCALE GENOMIC DNA]</scope>
    <source>
        <strain evidence="1 2">TCT-1</strain>
    </source>
</reference>
<name>A0ABM8JV08_9GAMM</name>
<evidence type="ECO:0000313" key="2">
    <source>
        <dbReference type="Proteomes" id="UP001529514"/>
    </source>
</evidence>